<evidence type="ECO:0000256" key="1">
    <source>
        <dbReference type="ARBA" id="ARBA00001946"/>
    </source>
</evidence>
<dbReference type="HAMAP" id="MF_01471">
    <property type="entry name" value="Cas2"/>
    <property type="match status" value="1"/>
</dbReference>
<proteinExistence type="inferred from homology"/>
<evidence type="ECO:0000313" key="12">
    <source>
        <dbReference type="Proteomes" id="UP000477311"/>
    </source>
</evidence>
<dbReference type="PANTHER" id="PTHR34405">
    <property type="entry name" value="CRISPR-ASSOCIATED ENDORIBONUCLEASE CAS2"/>
    <property type="match status" value="1"/>
</dbReference>
<evidence type="ECO:0000256" key="5">
    <source>
        <dbReference type="ARBA" id="ARBA00022759"/>
    </source>
</evidence>
<comment type="cofactor">
    <cofactor evidence="1 9">
        <name>Mg(2+)</name>
        <dbReference type="ChEBI" id="CHEBI:18420"/>
    </cofactor>
</comment>
<keyword evidence="4 9" id="KW-0479">Metal-binding</keyword>
<dbReference type="SUPFAM" id="SSF143430">
    <property type="entry name" value="TTP0101/SSO1404-like"/>
    <property type="match status" value="1"/>
</dbReference>
<evidence type="ECO:0000256" key="6">
    <source>
        <dbReference type="ARBA" id="ARBA00022801"/>
    </source>
</evidence>
<keyword evidence="12" id="KW-1185">Reference proteome</keyword>
<dbReference type="GO" id="GO:0046872">
    <property type="term" value="F:metal ion binding"/>
    <property type="evidence" value="ECO:0007669"/>
    <property type="project" value="UniProtKB-UniRule"/>
</dbReference>
<comment type="caution">
    <text evidence="11">The sequence shown here is derived from an EMBL/GenBank/DDBJ whole genome shotgun (WGS) entry which is preliminary data.</text>
</comment>
<dbReference type="GO" id="GO:0004521">
    <property type="term" value="F:RNA endonuclease activity"/>
    <property type="evidence" value="ECO:0007669"/>
    <property type="project" value="UniProtKB-UniRule"/>
</dbReference>
<keyword evidence="8 9" id="KW-0051">Antiviral defense</keyword>
<dbReference type="GO" id="GO:0043571">
    <property type="term" value="P:maintenance of CRISPR repeat elements"/>
    <property type="evidence" value="ECO:0007669"/>
    <property type="project" value="UniProtKB-UniRule"/>
</dbReference>
<dbReference type="InterPro" id="IPR019199">
    <property type="entry name" value="Virulence_VapD/CRISPR_Cas2"/>
</dbReference>
<dbReference type="InterPro" id="IPR021127">
    <property type="entry name" value="CRISPR_associated_Cas2"/>
</dbReference>
<comment type="subunit">
    <text evidence="9">Homodimer, forms a heterotetramer with a Cas1 homodimer.</text>
</comment>
<evidence type="ECO:0000256" key="4">
    <source>
        <dbReference type="ARBA" id="ARBA00022723"/>
    </source>
</evidence>
<evidence type="ECO:0000256" key="10">
    <source>
        <dbReference type="PIRNR" id="PIRNR032582"/>
    </source>
</evidence>
<dbReference type="EMBL" id="JAAKYA010000006">
    <property type="protein sequence ID" value="NGO37974.1"/>
    <property type="molecule type" value="Genomic_DNA"/>
</dbReference>
<evidence type="ECO:0000256" key="7">
    <source>
        <dbReference type="ARBA" id="ARBA00022842"/>
    </source>
</evidence>
<keyword evidence="6 9" id="KW-0378">Hydrolase</keyword>
<evidence type="ECO:0000256" key="8">
    <source>
        <dbReference type="ARBA" id="ARBA00023118"/>
    </source>
</evidence>
<dbReference type="Proteomes" id="UP000477311">
    <property type="component" value="Unassembled WGS sequence"/>
</dbReference>
<comment type="similarity">
    <text evidence="2 9 10">Belongs to the CRISPR-associated endoribonuclease Cas2 protein family.</text>
</comment>
<dbReference type="NCBIfam" id="TIGR01573">
    <property type="entry name" value="cas2"/>
    <property type="match status" value="1"/>
</dbReference>
<dbReference type="CDD" id="cd09725">
    <property type="entry name" value="Cas2_I_II_III"/>
    <property type="match status" value="1"/>
</dbReference>
<dbReference type="RefSeq" id="WP_165105245.1">
    <property type="nucleotide sequence ID" value="NZ_JAAKYA010000006.1"/>
</dbReference>
<dbReference type="GO" id="GO:0016787">
    <property type="term" value="F:hydrolase activity"/>
    <property type="evidence" value="ECO:0007669"/>
    <property type="project" value="UniProtKB-KW"/>
</dbReference>
<dbReference type="PIRSF" id="PIRSF032582">
    <property type="entry name" value="Cas2"/>
    <property type="match status" value="1"/>
</dbReference>
<organism evidence="11 12">
    <name type="scientific">Limisphaera ngatamarikiensis</name>
    <dbReference type="NCBI Taxonomy" id="1324935"/>
    <lineage>
        <taxon>Bacteria</taxon>
        <taxon>Pseudomonadati</taxon>
        <taxon>Verrucomicrobiota</taxon>
        <taxon>Verrucomicrobiia</taxon>
        <taxon>Limisphaerales</taxon>
        <taxon>Limisphaeraceae</taxon>
        <taxon>Limisphaera</taxon>
    </lineage>
</organism>
<dbReference type="PANTHER" id="PTHR34405:SF3">
    <property type="entry name" value="CRISPR-ASSOCIATED ENDORIBONUCLEASE CAS2 3"/>
    <property type="match status" value="1"/>
</dbReference>
<keyword evidence="5 9" id="KW-0255">Endonuclease</keyword>
<feature type="binding site" evidence="9">
    <location>
        <position position="8"/>
    </location>
    <ligand>
        <name>Mg(2+)</name>
        <dbReference type="ChEBI" id="CHEBI:18420"/>
        <note>catalytic</note>
    </ligand>
</feature>
<dbReference type="GO" id="GO:0051607">
    <property type="term" value="P:defense response to virus"/>
    <property type="evidence" value="ECO:0007669"/>
    <property type="project" value="UniProtKB-UniRule"/>
</dbReference>
<dbReference type="Pfam" id="PF09827">
    <property type="entry name" value="CRISPR_Cas2"/>
    <property type="match status" value="1"/>
</dbReference>
<protein>
    <recommendedName>
        <fullName evidence="9">CRISPR-associated endoribonuclease Cas2</fullName>
        <ecNumber evidence="9">3.1.-.-</ecNumber>
    </recommendedName>
</protein>
<evidence type="ECO:0000256" key="3">
    <source>
        <dbReference type="ARBA" id="ARBA00022722"/>
    </source>
</evidence>
<dbReference type="EC" id="3.1.-.-" evidence="9"/>
<comment type="function">
    <text evidence="9">CRISPR (clustered regularly interspaced short palindromic repeat), is an adaptive immune system that provides protection against mobile genetic elements (viruses, transposable elements and conjugative plasmids). CRISPR clusters contain sequences complementary to antecedent mobile elements and target invading nucleic acids. CRISPR clusters are transcribed and processed into CRISPR RNA (crRNA). Functions as a ssRNA-specific endoribonuclease. Involved in the integration of spacer DNA into the CRISPR cassette.</text>
</comment>
<evidence type="ECO:0000256" key="2">
    <source>
        <dbReference type="ARBA" id="ARBA00009959"/>
    </source>
</evidence>
<keyword evidence="7 9" id="KW-0460">Magnesium</keyword>
<sequence length="96" mass="11139">MLILITYDVSTTEKAGRCRLRRVARACQDYGVRVQKSVFECTVGPKEWVQLRARLLKEIKHDEDSLRFYFLDQAALQRIEHHGVGKPLDLTEPLVL</sequence>
<keyword evidence="3 9" id="KW-0540">Nuclease</keyword>
<reference evidence="11 12" key="1">
    <citation type="submission" date="2020-02" db="EMBL/GenBank/DDBJ databases">
        <title>Draft genome sequence of Limisphaera ngatamarikiensis NGM72.4T, a thermophilic Verrucomicrobia grouped in subdivision 3.</title>
        <authorList>
            <person name="Carere C.R."/>
            <person name="Steen J."/>
            <person name="Hugenholtz P."/>
            <person name="Stott M.B."/>
        </authorList>
    </citation>
    <scope>NUCLEOTIDE SEQUENCE [LARGE SCALE GENOMIC DNA]</scope>
    <source>
        <strain evidence="11 12">NGM72.4</strain>
    </source>
</reference>
<dbReference type="AlphaFoldDB" id="A0A6M1RR97"/>
<evidence type="ECO:0000313" key="11">
    <source>
        <dbReference type="EMBL" id="NGO37974.1"/>
    </source>
</evidence>
<dbReference type="Gene3D" id="3.30.70.240">
    <property type="match status" value="1"/>
</dbReference>
<name>A0A6M1RR97_9BACT</name>
<evidence type="ECO:0000256" key="9">
    <source>
        <dbReference type="HAMAP-Rule" id="MF_01471"/>
    </source>
</evidence>
<gene>
    <name evidence="9 11" type="primary">cas2</name>
    <name evidence="11" type="ORF">G4L39_00985</name>
</gene>
<accession>A0A6M1RR97</accession>